<organism evidence="5 6">
    <name type="scientific">Zalerion maritima</name>
    <dbReference type="NCBI Taxonomy" id="339359"/>
    <lineage>
        <taxon>Eukaryota</taxon>
        <taxon>Fungi</taxon>
        <taxon>Dikarya</taxon>
        <taxon>Ascomycota</taxon>
        <taxon>Pezizomycotina</taxon>
        <taxon>Sordariomycetes</taxon>
        <taxon>Lulworthiomycetidae</taxon>
        <taxon>Lulworthiales</taxon>
        <taxon>Lulworthiaceae</taxon>
        <taxon>Zalerion</taxon>
    </lineage>
</organism>
<dbReference type="InterPro" id="IPR036322">
    <property type="entry name" value="WD40_repeat_dom_sf"/>
</dbReference>
<protein>
    <submittedName>
        <fullName evidence="5">Uncharacterized protein</fullName>
    </submittedName>
</protein>
<keyword evidence="6" id="KW-1185">Reference proteome</keyword>
<dbReference type="PANTHER" id="PTHR46042:SF1">
    <property type="entry name" value="DIPHTHINE METHYLTRANSFERASE"/>
    <property type="match status" value="1"/>
</dbReference>
<evidence type="ECO:0000256" key="1">
    <source>
        <dbReference type="ARBA" id="ARBA00022574"/>
    </source>
</evidence>
<accession>A0AAD5RQB8</accession>
<comment type="pathway">
    <text evidence="3">Protein modification.</text>
</comment>
<name>A0AAD5RQB8_9PEZI</name>
<evidence type="ECO:0000256" key="2">
    <source>
        <dbReference type="ARBA" id="ARBA00022737"/>
    </source>
</evidence>
<dbReference type="GO" id="GO:0061685">
    <property type="term" value="F:diphthine methylesterase activity"/>
    <property type="evidence" value="ECO:0007669"/>
    <property type="project" value="TreeGrafter"/>
</dbReference>
<dbReference type="AlphaFoldDB" id="A0AAD5RQB8"/>
<feature type="region of interest" description="Disordered" evidence="4">
    <location>
        <begin position="49"/>
        <end position="72"/>
    </location>
</feature>
<dbReference type="Proteomes" id="UP001201980">
    <property type="component" value="Unassembled WGS sequence"/>
</dbReference>
<reference evidence="5" key="1">
    <citation type="submission" date="2022-07" db="EMBL/GenBank/DDBJ databases">
        <title>Draft genome sequence of Zalerion maritima ATCC 34329, a (micro)plastics degrading marine fungus.</title>
        <authorList>
            <person name="Paco A."/>
            <person name="Goncalves M.F.M."/>
            <person name="Rocha-Santos T.A.P."/>
            <person name="Alves A."/>
        </authorList>
    </citation>
    <scope>NUCLEOTIDE SEQUENCE</scope>
    <source>
        <strain evidence="5">ATCC 34329</strain>
    </source>
</reference>
<evidence type="ECO:0000313" key="5">
    <source>
        <dbReference type="EMBL" id="KAJ2896296.1"/>
    </source>
</evidence>
<evidence type="ECO:0000256" key="3">
    <source>
        <dbReference type="ARBA" id="ARBA00043952"/>
    </source>
</evidence>
<proteinExistence type="predicted"/>
<comment type="caution">
    <text evidence="5">The sequence shown here is derived from an EMBL/GenBank/DDBJ whole genome shotgun (WGS) entry which is preliminary data.</text>
</comment>
<gene>
    <name evidence="5" type="ORF">MKZ38_005698</name>
</gene>
<evidence type="ECO:0000256" key="4">
    <source>
        <dbReference type="SAM" id="MobiDB-lite"/>
    </source>
</evidence>
<feature type="compositionally biased region" description="Basic and acidic residues" evidence="4">
    <location>
        <begin position="55"/>
        <end position="65"/>
    </location>
</feature>
<dbReference type="InterPro" id="IPR052415">
    <property type="entry name" value="Diphthine_MTase"/>
</dbReference>
<dbReference type="PANTHER" id="PTHR46042">
    <property type="entry name" value="DIPHTHINE METHYLTRANSFERASE"/>
    <property type="match status" value="1"/>
</dbReference>
<dbReference type="GO" id="GO:0017183">
    <property type="term" value="P:protein histidyl modification to diphthamide"/>
    <property type="evidence" value="ECO:0007669"/>
    <property type="project" value="TreeGrafter"/>
</dbReference>
<keyword evidence="2" id="KW-0677">Repeat</keyword>
<dbReference type="Gene3D" id="2.130.10.10">
    <property type="entry name" value="YVTN repeat-like/Quinoprotein amine dehydrogenase"/>
    <property type="match status" value="1"/>
</dbReference>
<dbReference type="EMBL" id="JAKWBI020000341">
    <property type="protein sequence ID" value="KAJ2896296.1"/>
    <property type="molecule type" value="Genomic_DNA"/>
</dbReference>
<keyword evidence="1" id="KW-0853">WD repeat</keyword>
<evidence type="ECO:0000313" key="6">
    <source>
        <dbReference type="Proteomes" id="UP001201980"/>
    </source>
</evidence>
<dbReference type="InterPro" id="IPR015943">
    <property type="entry name" value="WD40/YVTN_repeat-like_dom_sf"/>
</dbReference>
<dbReference type="SUPFAM" id="SSF50978">
    <property type="entry name" value="WD40 repeat-like"/>
    <property type="match status" value="1"/>
</dbReference>
<sequence length="380" mass="41312">MTMFEEPTLVDSRQSLVLDLPPSCIEFCPAFPQFLLVGTYNLVKDENISPSSAGGKDDSEMDKPKTAKRPQSRNGSVIVFKFENGLLTLTQTLLQPSALLDLHFCPHSGKNDTLAVVSSTGSLTFLRMDGAALPKSPLATIKTNQLFPTDVLILSCAWHPSRSDLIGITTSTGEVHILSLDDSFQVRGNLETPAIKHSLEAWTLNISPPPNPTMNNEKELVVYSGADDSKFCHAKCHIQIGDPDLTDLKVGKTGMTATVKAHGAGVTAILPLDIYPSDGARVVVTGSYDDTIRAFAMDHNDLTYCGGSSGNILAELNLGGGVWRLKLIDTKEDNGWAVHILASCMHAGARLVELRGTEDGQWIFKREVWRPLGLRLNQFL</sequence>
<dbReference type="GO" id="GO:0005737">
    <property type="term" value="C:cytoplasm"/>
    <property type="evidence" value="ECO:0007669"/>
    <property type="project" value="TreeGrafter"/>
</dbReference>